<dbReference type="Pfam" id="PF00903">
    <property type="entry name" value="Glyoxalase"/>
    <property type="match status" value="1"/>
</dbReference>
<evidence type="ECO:0000256" key="1">
    <source>
        <dbReference type="ARBA" id="ARBA00022723"/>
    </source>
</evidence>
<protein>
    <submittedName>
        <fullName evidence="4">Lactoylglutathione lyase</fullName>
    </submittedName>
</protein>
<dbReference type="HOGENOM" id="CLU_046006_1_0_1"/>
<accession>A0A0D2BZK2</accession>
<reference evidence="4 5" key="1">
    <citation type="submission" date="2015-01" db="EMBL/GenBank/DDBJ databases">
        <title>The Genome Sequence of Exophiala spinifera CBS89968.</title>
        <authorList>
            <consortium name="The Broad Institute Genomics Platform"/>
            <person name="Cuomo C."/>
            <person name="de Hoog S."/>
            <person name="Gorbushina A."/>
            <person name="Stielow B."/>
            <person name="Teixiera M."/>
            <person name="Abouelleil A."/>
            <person name="Chapman S.B."/>
            <person name="Priest M."/>
            <person name="Young S.K."/>
            <person name="Wortman J."/>
            <person name="Nusbaum C."/>
            <person name="Birren B."/>
        </authorList>
    </citation>
    <scope>NUCLEOTIDE SEQUENCE [LARGE SCALE GENOMIC DNA]</scope>
    <source>
        <strain evidence="4 5">CBS 89968</strain>
    </source>
</reference>
<dbReference type="PROSITE" id="PS00934">
    <property type="entry name" value="GLYOXALASE_I_1"/>
    <property type="match status" value="1"/>
</dbReference>
<dbReference type="OrthoDB" id="16820at2759"/>
<dbReference type="Proteomes" id="UP000053328">
    <property type="component" value="Unassembled WGS sequence"/>
</dbReference>
<evidence type="ECO:0000259" key="3">
    <source>
        <dbReference type="PROSITE" id="PS51819"/>
    </source>
</evidence>
<dbReference type="PANTHER" id="PTHR10374:SF19">
    <property type="entry name" value="LYASE (GLO1), PUTATIVE (AFU_ORTHOLOGUE AFUA_2G13550)-RELATED"/>
    <property type="match status" value="1"/>
</dbReference>
<dbReference type="InterPro" id="IPR029068">
    <property type="entry name" value="Glyas_Bleomycin-R_OHBP_Dase"/>
</dbReference>
<name>A0A0D2BZK2_9EURO</name>
<keyword evidence="5" id="KW-1185">Reference proteome</keyword>
<dbReference type="STRING" id="91928.A0A0D2BZK2"/>
<evidence type="ECO:0000313" key="5">
    <source>
        <dbReference type="Proteomes" id="UP000053328"/>
    </source>
</evidence>
<dbReference type="SUPFAM" id="SSF54593">
    <property type="entry name" value="Glyoxalase/Bleomycin resistance protein/Dihydroxybiphenyl dioxygenase"/>
    <property type="match status" value="1"/>
</dbReference>
<dbReference type="EMBL" id="KN847494">
    <property type="protein sequence ID" value="KIW16774.1"/>
    <property type="molecule type" value="Genomic_DNA"/>
</dbReference>
<keyword evidence="4" id="KW-0456">Lyase</keyword>
<dbReference type="InterPro" id="IPR018146">
    <property type="entry name" value="Glyoxalase_1_CS"/>
</dbReference>
<evidence type="ECO:0000313" key="4">
    <source>
        <dbReference type="EMBL" id="KIW16774.1"/>
    </source>
</evidence>
<dbReference type="Gene3D" id="3.10.180.10">
    <property type="entry name" value="2,3-Dihydroxybiphenyl 1,2-Dioxygenase, domain 1"/>
    <property type="match status" value="1"/>
</dbReference>
<dbReference type="RefSeq" id="XP_016236990.1">
    <property type="nucleotide sequence ID" value="XM_016378313.1"/>
</dbReference>
<dbReference type="VEuPathDB" id="FungiDB:PV08_03964"/>
<dbReference type="PROSITE" id="PS51819">
    <property type="entry name" value="VOC"/>
    <property type="match status" value="1"/>
</dbReference>
<dbReference type="PANTHER" id="PTHR10374">
    <property type="entry name" value="LACTOYLGLUTATHIONE LYASE GLYOXALASE I"/>
    <property type="match status" value="1"/>
</dbReference>
<dbReference type="AlphaFoldDB" id="A0A0D2BZK2"/>
<dbReference type="InterPro" id="IPR004360">
    <property type="entry name" value="Glyas_Fos-R_dOase_dom"/>
</dbReference>
<dbReference type="GO" id="GO:0046872">
    <property type="term" value="F:metal ion binding"/>
    <property type="evidence" value="ECO:0007669"/>
    <property type="project" value="UniProtKB-KW"/>
</dbReference>
<organism evidence="4 5">
    <name type="scientific">Exophiala spinifera</name>
    <dbReference type="NCBI Taxonomy" id="91928"/>
    <lineage>
        <taxon>Eukaryota</taxon>
        <taxon>Fungi</taxon>
        <taxon>Dikarya</taxon>
        <taxon>Ascomycota</taxon>
        <taxon>Pezizomycotina</taxon>
        <taxon>Eurotiomycetes</taxon>
        <taxon>Chaetothyriomycetidae</taxon>
        <taxon>Chaetothyriales</taxon>
        <taxon>Herpotrichiellaceae</taxon>
        <taxon>Exophiala</taxon>
    </lineage>
</organism>
<dbReference type="GeneID" id="27331047"/>
<feature type="compositionally biased region" description="Low complexity" evidence="2">
    <location>
        <begin position="1"/>
        <end position="11"/>
    </location>
</feature>
<feature type="domain" description="VOC" evidence="3">
    <location>
        <begin position="38"/>
        <end position="197"/>
    </location>
</feature>
<proteinExistence type="predicted"/>
<sequence length="247" mass="27097">MTETTCTSSTEPEAGKLVIGGHYPNPPLPEDDVTVGNKFNHTMLRIRDPTKSLHFYRDLMGMRTIFTINGGPFTNYYLGFPHTAEHRKDLGAFSAETAKNLPFTPGLLELKHIHGAEKMPEDYYSNGNTPPSLGFGHLGFTVANVPETVQRLEAAGIKVFKPLGVANRASIPLSDWEAERGVGVGDEDSIHDGYKQILRRIAFVHDPVSQSPSPALRIPRVVNSSAVALDPTRLQMLPRRLDDGLVG</sequence>
<keyword evidence="1" id="KW-0479">Metal-binding</keyword>
<feature type="region of interest" description="Disordered" evidence="2">
    <location>
        <begin position="1"/>
        <end position="29"/>
    </location>
</feature>
<gene>
    <name evidence="4" type="ORF">PV08_03964</name>
</gene>
<evidence type="ECO:0000256" key="2">
    <source>
        <dbReference type="SAM" id="MobiDB-lite"/>
    </source>
</evidence>
<dbReference type="GO" id="GO:0004462">
    <property type="term" value="F:lactoylglutathione lyase activity"/>
    <property type="evidence" value="ECO:0007669"/>
    <property type="project" value="InterPro"/>
</dbReference>
<dbReference type="InterPro" id="IPR037523">
    <property type="entry name" value="VOC_core"/>
</dbReference>